<dbReference type="EMBL" id="GEDG01016264">
    <property type="protein sequence ID" value="JAP22713.1"/>
    <property type="molecule type" value="Transcribed_RNA"/>
</dbReference>
<sequence length="76" mass="8874">MLCFNPFFYRNFCLQILINKHTVSVSLICFFGWHLCVSKKVETFLLLVEDCQYVTMVGLQGFKLYLSSLLYDNCAC</sequence>
<name>A0A0V0HS38_SOLCH</name>
<protein>
    <submittedName>
        <fullName evidence="1">Putative ovule protein</fullName>
    </submittedName>
</protein>
<organism evidence="1">
    <name type="scientific">Solanum chacoense</name>
    <name type="common">Chaco potato</name>
    <dbReference type="NCBI Taxonomy" id="4108"/>
    <lineage>
        <taxon>Eukaryota</taxon>
        <taxon>Viridiplantae</taxon>
        <taxon>Streptophyta</taxon>
        <taxon>Embryophyta</taxon>
        <taxon>Tracheophyta</taxon>
        <taxon>Spermatophyta</taxon>
        <taxon>Magnoliopsida</taxon>
        <taxon>eudicotyledons</taxon>
        <taxon>Gunneridae</taxon>
        <taxon>Pentapetalae</taxon>
        <taxon>asterids</taxon>
        <taxon>lamiids</taxon>
        <taxon>Solanales</taxon>
        <taxon>Solanaceae</taxon>
        <taxon>Solanoideae</taxon>
        <taxon>Solaneae</taxon>
        <taxon>Solanum</taxon>
    </lineage>
</organism>
<evidence type="ECO:0000313" key="1">
    <source>
        <dbReference type="EMBL" id="JAP22713.1"/>
    </source>
</evidence>
<proteinExistence type="predicted"/>
<reference evidence="1" key="1">
    <citation type="submission" date="2015-12" db="EMBL/GenBank/DDBJ databases">
        <title>Gene expression during late stages of embryo sac development: a critical building block for successful pollen-pistil interactions.</title>
        <authorList>
            <person name="Liu Y."/>
            <person name="Joly V."/>
            <person name="Sabar M."/>
            <person name="Matton D.P."/>
        </authorList>
    </citation>
    <scope>NUCLEOTIDE SEQUENCE</scope>
</reference>
<dbReference type="AlphaFoldDB" id="A0A0V0HS38"/>
<accession>A0A0V0HS38</accession>